<feature type="signal peptide" evidence="2">
    <location>
        <begin position="1"/>
        <end position="20"/>
    </location>
</feature>
<comment type="caution">
    <text evidence="3">The sequence shown here is derived from an EMBL/GenBank/DDBJ whole genome shotgun (WGS) entry which is preliminary data.</text>
</comment>
<reference evidence="3" key="1">
    <citation type="submission" date="2023-06" db="EMBL/GenBank/DDBJ databases">
        <authorList>
            <consortium name="Lawrence Berkeley National Laboratory"/>
            <person name="Ahrendt S."/>
            <person name="Sahu N."/>
            <person name="Indic B."/>
            <person name="Wong-Bajracharya J."/>
            <person name="Merenyi Z."/>
            <person name="Ke H.-M."/>
            <person name="Monk M."/>
            <person name="Kocsube S."/>
            <person name="Drula E."/>
            <person name="Lipzen A."/>
            <person name="Balint B."/>
            <person name="Henrissat B."/>
            <person name="Andreopoulos B."/>
            <person name="Martin F.M."/>
            <person name="Harder C.B."/>
            <person name="Rigling D."/>
            <person name="Ford K.L."/>
            <person name="Foster G.D."/>
            <person name="Pangilinan J."/>
            <person name="Papanicolaou A."/>
            <person name="Barry K."/>
            <person name="LaButti K."/>
            <person name="Viragh M."/>
            <person name="Koriabine M."/>
            <person name="Yan M."/>
            <person name="Riley R."/>
            <person name="Champramary S."/>
            <person name="Plett K.L."/>
            <person name="Tsai I.J."/>
            <person name="Slot J."/>
            <person name="Sipos G."/>
            <person name="Plett J."/>
            <person name="Nagy L.G."/>
            <person name="Grigoriev I.V."/>
        </authorList>
    </citation>
    <scope>NUCLEOTIDE SEQUENCE</scope>
    <source>
        <strain evidence="3">CCBAS 213</strain>
    </source>
</reference>
<accession>A0AA39K9H2</accession>
<proteinExistence type="predicted"/>
<evidence type="ECO:0000256" key="2">
    <source>
        <dbReference type="SAM" id="SignalP"/>
    </source>
</evidence>
<dbReference type="EMBL" id="JAUEPS010000024">
    <property type="protein sequence ID" value="KAK0455756.1"/>
    <property type="molecule type" value="Genomic_DNA"/>
</dbReference>
<sequence length="218" mass="24397">MVFRLLGFYLLLSHPRLTDLRVPLHSPENTEGIKTATTFHRLSSLSHKVLFTPTSVHGGQHDTSDDARDKDIKDGTAQCQTSTVVTNLIETYAECSVTSNDTIVATVFSTSGSNVTASTSPPSQSSGLAIILPTVGFAVIIAFIWLIRSSIAPYVPSSLHHGWEMLQNRRRDVWQRFWNYLGRKYADFSVIYMDHLTSPVMLYLVRGLKGHLRRSWAC</sequence>
<keyword evidence="4" id="KW-1185">Reference proteome</keyword>
<feature type="chain" id="PRO_5041301386" evidence="2">
    <location>
        <begin position="21"/>
        <end position="218"/>
    </location>
</feature>
<feature type="transmembrane region" description="Helical" evidence="1">
    <location>
        <begin position="128"/>
        <end position="147"/>
    </location>
</feature>
<keyword evidence="1" id="KW-0472">Membrane</keyword>
<keyword evidence="2" id="KW-0732">Signal</keyword>
<dbReference type="AlphaFoldDB" id="A0AA39K9H2"/>
<evidence type="ECO:0000256" key="1">
    <source>
        <dbReference type="SAM" id="Phobius"/>
    </source>
</evidence>
<gene>
    <name evidence="3" type="ORF">EV420DRAFT_558751</name>
</gene>
<dbReference type="RefSeq" id="XP_060329266.1">
    <property type="nucleotide sequence ID" value="XM_060482583.1"/>
</dbReference>
<keyword evidence="1" id="KW-1133">Transmembrane helix</keyword>
<evidence type="ECO:0000313" key="4">
    <source>
        <dbReference type="Proteomes" id="UP001175211"/>
    </source>
</evidence>
<keyword evidence="1" id="KW-0812">Transmembrane</keyword>
<dbReference type="GeneID" id="85366131"/>
<name>A0AA39K9H2_ARMTA</name>
<organism evidence="3 4">
    <name type="scientific">Armillaria tabescens</name>
    <name type="common">Ringless honey mushroom</name>
    <name type="synonym">Agaricus tabescens</name>
    <dbReference type="NCBI Taxonomy" id="1929756"/>
    <lineage>
        <taxon>Eukaryota</taxon>
        <taxon>Fungi</taxon>
        <taxon>Dikarya</taxon>
        <taxon>Basidiomycota</taxon>
        <taxon>Agaricomycotina</taxon>
        <taxon>Agaricomycetes</taxon>
        <taxon>Agaricomycetidae</taxon>
        <taxon>Agaricales</taxon>
        <taxon>Marasmiineae</taxon>
        <taxon>Physalacriaceae</taxon>
        <taxon>Desarmillaria</taxon>
    </lineage>
</organism>
<evidence type="ECO:0000313" key="3">
    <source>
        <dbReference type="EMBL" id="KAK0455756.1"/>
    </source>
</evidence>
<protein>
    <submittedName>
        <fullName evidence="3">Uncharacterized protein</fullName>
    </submittedName>
</protein>
<dbReference type="Proteomes" id="UP001175211">
    <property type="component" value="Unassembled WGS sequence"/>
</dbReference>